<gene>
    <name evidence="4" type="ORF">B0I33_107287</name>
</gene>
<keyword evidence="2" id="KW-0012">Acyltransferase</keyword>
<evidence type="ECO:0000259" key="3">
    <source>
        <dbReference type="PROSITE" id="PS51186"/>
    </source>
</evidence>
<keyword evidence="1 4" id="KW-0808">Transferase</keyword>
<dbReference type="OrthoDB" id="149709at2"/>
<dbReference type="PANTHER" id="PTHR43877">
    <property type="entry name" value="AMINOALKYLPHOSPHONATE N-ACETYLTRANSFERASE-RELATED-RELATED"/>
    <property type="match status" value="1"/>
</dbReference>
<proteinExistence type="predicted"/>
<dbReference type="CDD" id="cd04301">
    <property type="entry name" value="NAT_SF"/>
    <property type="match status" value="1"/>
</dbReference>
<evidence type="ECO:0000256" key="1">
    <source>
        <dbReference type="ARBA" id="ARBA00022679"/>
    </source>
</evidence>
<protein>
    <submittedName>
        <fullName evidence="4">Acetyltransferase (GNAT) family protein</fullName>
    </submittedName>
</protein>
<dbReference type="EMBL" id="PVNH01000007">
    <property type="protein sequence ID" value="PRX46709.1"/>
    <property type="molecule type" value="Genomic_DNA"/>
</dbReference>
<keyword evidence="5" id="KW-1185">Reference proteome</keyword>
<dbReference type="InterPro" id="IPR000182">
    <property type="entry name" value="GNAT_dom"/>
</dbReference>
<dbReference type="Gene3D" id="3.40.630.30">
    <property type="match status" value="1"/>
</dbReference>
<dbReference type="Proteomes" id="UP000238362">
    <property type="component" value="Unassembled WGS sequence"/>
</dbReference>
<dbReference type="InterPro" id="IPR050832">
    <property type="entry name" value="Bact_Acetyltransf"/>
</dbReference>
<evidence type="ECO:0000256" key="2">
    <source>
        <dbReference type="ARBA" id="ARBA00023315"/>
    </source>
</evidence>
<feature type="domain" description="N-acetyltransferase" evidence="3">
    <location>
        <begin position="146"/>
        <end position="310"/>
    </location>
</feature>
<dbReference type="RefSeq" id="WP_106180086.1">
    <property type="nucleotide sequence ID" value="NZ_PVNH01000007.1"/>
</dbReference>
<evidence type="ECO:0000313" key="5">
    <source>
        <dbReference type="Proteomes" id="UP000238362"/>
    </source>
</evidence>
<accession>A0A2T0LSR1</accession>
<dbReference type="AlphaFoldDB" id="A0A2T0LSR1"/>
<sequence length="310" mass="33400">MDTGTDLVAAQADRFAAIDSLLPVAASPPDGETLVATLPDGRRVTGVLRRTDIDPAAPEALWSALRVWELTPLLGDGGTAEMDAVLRACRARLDRERPVTDSACVVAWPSRDVEATRALLDHGLVPLTALAVRGAGTAAGAGDPAVRIRRARPADVEPILRLERVEIEYSAQVGNLRPRPGSGERDRRRRTLRRRLADGEPVWLAELGGEPVGFADGGRTDVTPETSFGTMLPAGRWGQLHSVAVLPGVRGRGVGRALLAAAHAELDRDGARGTSLFYNPPNPLASVFWHRQGYRPLWTIWEVRPAALLR</sequence>
<dbReference type="PROSITE" id="PS51186">
    <property type="entry name" value="GNAT"/>
    <property type="match status" value="1"/>
</dbReference>
<dbReference type="SUPFAM" id="SSF55729">
    <property type="entry name" value="Acyl-CoA N-acyltransferases (Nat)"/>
    <property type="match status" value="1"/>
</dbReference>
<dbReference type="InterPro" id="IPR016181">
    <property type="entry name" value="Acyl_CoA_acyltransferase"/>
</dbReference>
<comment type="caution">
    <text evidence="4">The sequence shown here is derived from an EMBL/GenBank/DDBJ whole genome shotgun (WGS) entry which is preliminary data.</text>
</comment>
<dbReference type="Pfam" id="PF00583">
    <property type="entry name" value="Acetyltransf_1"/>
    <property type="match status" value="1"/>
</dbReference>
<organism evidence="4 5">
    <name type="scientific">Prauserella shujinwangii</name>
    <dbReference type="NCBI Taxonomy" id="1453103"/>
    <lineage>
        <taxon>Bacteria</taxon>
        <taxon>Bacillati</taxon>
        <taxon>Actinomycetota</taxon>
        <taxon>Actinomycetes</taxon>
        <taxon>Pseudonocardiales</taxon>
        <taxon>Pseudonocardiaceae</taxon>
        <taxon>Prauserella</taxon>
    </lineage>
</organism>
<dbReference type="GO" id="GO:0016747">
    <property type="term" value="F:acyltransferase activity, transferring groups other than amino-acyl groups"/>
    <property type="evidence" value="ECO:0007669"/>
    <property type="project" value="InterPro"/>
</dbReference>
<reference evidence="4 5" key="1">
    <citation type="submission" date="2018-03" db="EMBL/GenBank/DDBJ databases">
        <title>Genomic Encyclopedia of Type Strains, Phase III (KMG-III): the genomes of soil and plant-associated and newly described type strains.</title>
        <authorList>
            <person name="Whitman W."/>
        </authorList>
    </citation>
    <scope>NUCLEOTIDE SEQUENCE [LARGE SCALE GENOMIC DNA]</scope>
    <source>
        <strain evidence="4 5">CGMCC 4.7125</strain>
    </source>
</reference>
<name>A0A2T0LSR1_9PSEU</name>
<evidence type="ECO:0000313" key="4">
    <source>
        <dbReference type="EMBL" id="PRX46709.1"/>
    </source>
</evidence>